<dbReference type="UniPathway" id="UPA00148"/>
<accession>D9S0T1</accession>
<keyword evidence="5" id="KW-0808">Transferase</keyword>
<evidence type="ECO:0000259" key="8">
    <source>
        <dbReference type="Pfam" id="PF00590"/>
    </source>
</evidence>
<dbReference type="KEGG" id="toc:Toce_0314"/>
<protein>
    <submittedName>
        <fullName evidence="9">Precorrin-2 C20-methyltransferase</fullName>
    </submittedName>
</protein>
<comment type="pathway">
    <text evidence="1">Cofactor biosynthesis; adenosylcobalamin biosynthesis.</text>
</comment>
<dbReference type="GO" id="GO:0009236">
    <property type="term" value="P:cobalamin biosynthetic process"/>
    <property type="evidence" value="ECO:0007669"/>
    <property type="project" value="UniProtKB-UniRule"/>
</dbReference>
<organism evidence="9 10">
    <name type="scientific">Thermosediminibacter oceani (strain ATCC BAA-1034 / DSM 16646 / JW/IW-1228P)</name>
    <dbReference type="NCBI Taxonomy" id="555079"/>
    <lineage>
        <taxon>Bacteria</taxon>
        <taxon>Bacillati</taxon>
        <taxon>Bacillota</taxon>
        <taxon>Clostridia</taxon>
        <taxon>Thermosediminibacterales</taxon>
        <taxon>Thermosediminibacteraceae</taxon>
        <taxon>Thermosediminibacter</taxon>
    </lineage>
</organism>
<evidence type="ECO:0000256" key="5">
    <source>
        <dbReference type="ARBA" id="ARBA00022679"/>
    </source>
</evidence>
<dbReference type="SUPFAM" id="SSF53790">
    <property type="entry name" value="Tetrapyrrole methylase"/>
    <property type="match status" value="1"/>
</dbReference>
<dbReference type="Pfam" id="PF00590">
    <property type="entry name" value="TP_methylase"/>
    <property type="match status" value="1"/>
</dbReference>
<dbReference type="RefSeq" id="WP_013275145.1">
    <property type="nucleotide sequence ID" value="NC_014377.1"/>
</dbReference>
<dbReference type="InterPro" id="IPR006364">
    <property type="entry name" value="CobI/CbiL/CobIJ_dom"/>
</dbReference>
<dbReference type="InterPro" id="IPR000878">
    <property type="entry name" value="4pyrrol_Mease"/>
</dbReference>
<dbReference type="EMBL" id="CP002131">
    <property type="protein sequence ID" value="ADL07095.1"/>
    <property type="molecule type" value="Genomic_DNA"/>
</dbReference>
<dbReference type="Gene3D" id="3.40.1010.10">
    <property type="entry name" value="Cobalt-precorrin-4 Transmethylase, Domain 1"/>
    <property type="match status" value="1"/>
</dbReference>
<evidence type="ECO:0000256" key="6">
    <source>
        <dbReference type="ARBA" id="ARBA00022691"/>
    </source>
</evidence>
<dbReference type="InterPro" id="IPR035996">
    <property type="entry name" value="4pyrrol_Methylase_sf"/>
</dbReference>
<dbReference type="GO" id="GO:0032259">
    <property type="term" value="P:methylation"/>
    <property type="evidence" value="ECO:0007669"/>
    <property type="project" value="UniProtKB-KW"/>
</dbReference>
<sequence length="229" mass="25045">MKTKSAGKFYGVGVGPGDPELLTLRAVRVLEKVDIVIAPSAGGDSIAFEIAKPYIKGKLLKMPFEMGACGRARQEALDKNADLIRRMLLEGNDTAFITLGDPMTYSTFIYMTERLTDFEIEVIPGVTSFSAAAAKLLMPVAEGRKPFAVVPAGDREILEKALENFDNVVVMKVSSDYGGVLDLLEQKGFRSGLVVRCGHRDEVVTLEPEKYRGQKIDYLSVIIGKKVKP</sequence>
<keyword evidence="6" id="KW-0949">S-adenosyl-L-methionine</keyword>
<keyword evidence="4" id="KW-0489">Methyltransferase</keyword>
<keyword evidence="3" id="KW-0169">Cobalamin biosynthesis</keyword>
<evidence type="ECO:0000256" key="1">
    <source>
        <dbReference type="ARBA" id="ARBA00004953"/>
    </source>
</evidence>
<dbReference type="InterPro" id="IPR012382">
    <property type="entry name" value="CobI/CbiL"/>
</dbReference>
<proteinExistence type="inferred from homology"/>
<dbReference type="HOGENOM" id="CLU_076014_2_1_9"/>
<evidence type="ECO:0000313" key="10">
    <source>
        <dbReference type="Proteomes" id="UP000000272"/>
    </source>
</evidence>
<dbReference type="GO" id="GO:0030788">
    <property type="term" value="F:precorrin-2 C20-methyltransferase activity"/>
    <property type="evidence" value="ECO:0007669"/>
    <property type="project" value="InterPro"/>
</dbReference>
<dbReference type="eggNOG" id="COG2243">
    <property type="taxonomic scope" value="Bacteria"/>
</dbReference>
<dbReference type="PANTHER" id="PTHR43467:SF2">
    <property type="entry name" value="COBALT-PRECORRIN-2 C(20)-METHYLTRANSFERASE"/>
    <property type="match status" value="1"/>
</dbReference>
<comment type="similarity">
    <text evidence="2 7">Belongs to the precorrin methyltransferase family.</text>
</comment>
<evidence type="ECO:0000256" key="2">
    <source>
        <dbReference type="ARBA" id="ARBA00005879"/>
    </source>
</evidence>
<dbReference type="OrthoDB" id="9804789at2"/>
<evidence type="ECO:0000313" key="9">
    <source>
        <dbReference type="EMBL" id="ADL07095.1"/>
    </source>
</evidence>
<dbReference type="NCBIfam" id="TIGR01467">
    <property type="entry name" value="cobI_cbiL"/>
    <property type="match status" value="1"/>
</dbReference>
<dbReference type="PIRSF" id="PIRSF036427">
    <property type="entry name" value="Precrrn-2_mtase"/>
    <property type="match status" value="1"/>
</dbReference>
<name>D9S0T1_THEOJ</name>
<dbReference type="InterPro" id="IPR014777">
    <property type="entry name" value="4pyrrole_Mease_sub1"/>
</dbReference>
<dbReference type="CDD" id="cd11645">
    <property type="entry name" value="Precorrin_2_C20_MT"/>
    <property type="match status" value="1"/>
</dbReference>
<feature type="domain" description="Tetrapyrrole methylase" evidence="8">
    <location>
        <begin position="8"/>
        <end position="205"/>
    </location>
</feature>
<dbReference type="Proteomes" id="UP000000272">
    <property type="component" value="Chromosome"/>
</dbReference>
<reference evidence="9 10" key="1">
    <citation type="journal article" date="2010" name="Stand. Genomic Sci.">
        <title>Complete genome sequence of Thermosediminibacter oceani type strain (JW/IW-1228P).</title>
        <authorList>
            <person name="Pitluck S."/>
            <person name="Yasawong M."/>
            <person name="Munk C."/>
            <person name="Nolan M."/>
            <person name="Lapidus A."/>
            <person name="Lucas S."/>
            <person name="Glavina Del Rio T."/>
            <person name="Tice H."/>
            <person name="Cheng J.F."/>
            <person name="Bruce D."/>
            <person name="Detter C."/>
            <person name="Tapia R."/>
            <person name="Han C."/>
            <person name="Goodwin L."/>
            <person name="Liolios K."/>
            <person name="Ivanova N."/>
            <person name="Mavromatis K."/>
            <person name="Mikhailova N."/>
            <person name="Pati A."/>
            <person name="Chen A."/>
            <person name="Palaniappan K."/>
            <person name="Land M."/>
            <person name="Hauser L."/>
            <person name="Chang Y.J."/>
            <person name="Jeffries C.D."/>
            <person name="Rohde M."/>
            <person name="Spring S."/>
            <person name="Sikorski J."/>
            <person name="Goker M."/>
            <person name="Woyke T."/>
            <person name="Bristow J."/>
            <person name="Eisen J.A."/>
            <person name="Markowitz V."/>
            <person name="Hugenholtz P."/>
            <person name="Kyrpides N.C."/>
            <person name="Klenk H.P."/>
        </authorList>
    </citation>
    <scope>NUCLEOTIDE SEQUENCE [LARGE SCALE GENOMIC DNA]</scope>
    <source>
        <strain evidence="10">ATCC BAA-1034 / DSM 16646 / JW/IW-1228P</strain>
    </source>
</reference>
<evidence type="ECO:0000256" key="4">
    <source>
        <dbReference type="ARBA" id="ARBA00022603"/>
    </source>
</evidence>
<dbReference type="Gene3D" id="3.30.950.10">
    <property type="entry name" value="Methyltransferase, Cobalt-precorrin-4 Transmethylase, Domain 2"/>
    <property type="match status" value="1"/>
</dbReference>
<dbReference type="AlphaFoldDB" id="D9S0T1"/>
<dbReference type="PANTHER" id="PTHR43467">
    <property type="entry name" value="COBALT-PRECORRIN-2 C(20)-METHYLTRANSFERASE"/>
    <property type="match status" value="1"/>
</dbReference>
<evidence type="ECO:0000256" key="3">
    <source>
        <dbReference type="ARBA" id="ARBA00022573"/>
    </source>
</evidence>
<gene>
    <name evidence="9" type="ordered locus">Toce_0314</name>
</gene>
<dbReference type="InterPro" id="IPR014776">
    <property type="entry name" value="4pyrrole_Mease_sub2"/>
</dbReference>
<dbReference type="STRING" id="555079.Toce_0314"/>
<evidence type="ECO:0000256" key="7">
    <source>
        <dbReference type="PIRNR" id="PIRNR036427"/>
    </source>
</evidence>
<keyword evidence="10" id="KW-1185">Reference proteome</keyword>